<dbReference type="RefSeq" id="WP_061167275.1">
    <property type="nucleotide sequence ID" value="NZ_FCOA02000004.1"/>
</dbReference>
<evidence type="ECO:0000313" key="8">
    <source>
        <dbReference type="Proteomes" id="UP000054851"/>
    </source>
</evidence>
<gene>
    <name evidence="7" type="ORF">AWB79_02055</name>
</gene>
<name>A0A158A7R8_9BURK</name>
<keyword evidence="4" id="KW-0408">Iron</keyword>
<evidence type="ECO:0000256" key="1">
    <source>
        <dbReference type="ARBA" id="ARBA00022714"/>
    </source>
</evidence>
<dbReference type="GO" id="GO:0016491">
    <property type="term" value="F:oxidoreductase activity"/>
    <property type="evidence" value="ECO:0007669"/>
    <property type="project" value="UniProtKB-KW"/>
</dbReference>
<dbReference type="Proteomes" id="UP000054851">
    <property type="component" value="Unassembled WGS sequence"/>
</dbReference>
<dbReference type="OrthoDB" id="9790995at2"/>
<dbReference type="InterPro" id="IPR017941">
    <property type="entry name" value="Rieske_2Fe-2S"/>
</dbReference>
<dbReference type="GO" id="GO:0046872">
    <property type="term" value="F:metal ion binding"/>
    <property type="evidence" value="ECO:0007669"/>
    <property type="project" value="UniProtKB-KW"/>
</dbReference>
<keyword evidence="3" id="KW-0560">Oxidoreductase</keyword>
<dbReference type="SUPFAM" id="SSF55961">
    <property type="entry name" value="Bet v1-like"/>
    <property type="match status" value="1"/>
</dbReference>
<feature type="domain" description="Rieske" evidence="6">
    <location>
        <begin position="7"/>
        <end position="108"/>
    </location>
</feature>
<evidence type="ECO:0000256" key="5">
    <source>
        <dbReference type="ARBA" id="ARBA00023014"/>
    </source>
</evidence>
<proteinExistence type="predicted"/>
<evidence type="ECO:0000259" key="6">
    <source>
        <dbReference type="PROSITE" id="PS51296"/>
    </source>
</evidence>
<protein>
    <submittedName>
        <fullName evidence="7">Rieske (2Fe-2S) domain-containing protein</fullName>
    </submittedName>
</protein>
<dbReference type="InterPro" id="IPR050584">
    <property type="entry name" value="Cholesterol_7-desaturase"/>
</dbReference>
<dbReference type="STRING" id="1777140.AWB79_02055"/>
<evidence type="ECO:0000256" key="4">
    <source>
        <dbReference type="ARBA" id="ARBA00023004"/>
    </source>
</evidence>
<dbReference type="AlphaFoldDB" id="A0A158A7R8"/>
<organism evidence="7 8">
    <name type="scientific">Caballeronia hypogeia</name>
    <dbReference type="NCBI Taxonomy" id="1777140"/>
    <lineage>
        <taxon>Bacteria</taxon>
        <taxon>Pseudomonadati</taxon>
        <taxon>Pseudomonadota</taxon>
        <taxon>Betaproteobacteria</taxon>
        <taxon>Burkholderiales</taxon>
        <taxon>Burkholderiaceae</taxon>
        <taxon>Caballeronia</taxon>
    </lineage>
</organism>
<dbReference type="EMBL" id="FCOA02000004">
    <property type="protein sequence ID" value="SAK53759.1"/>
    <property type="molecule type" value="Genomic_DNA"/>
</dbReference>
<keyword evidence="5" id="KW-0411">Iron-sulfur</keyword>
<dbReference type="PANTHER" id="PTHR21266">
    <property type="entry name" value="IRON-SULFUR DOMAIN CONTAINING PROTEIN"/>
    <property type="match status" value="1"/>
</dbReference>
<evidence type="ECO:0000313" key="7">
    <source>
        <dbReference type="EMBL" id="SAK53759.1"/>
    </source>
</evidence>
<dbReference type="PROSITE" id="PS51296">
    <property type="entry name" value="RIESKE"/>
    <property type="match status" value="1"/>
</dbReference>
<keyword evidence="1" id="KW-0001">2Fe-2S</keyword>
<dbReference type="Pfam" id="PF19112">
    <property type="entry name" value="VanA_C"/>
    <property type="match status" value="1"/>
</dbReference>
<comment type="caution">
    <text evidence="7">The sequence shown here is derived from an EMBL/GenBank/DDBJ whole genome shotgun (WGS) entry which is preliminary data.</text>
</comment>
<dbReference type="InterPro" id="IPR036922">
    <property type="entry name" value="Rieske_2Fe-2S_sf"/>
</dbReference>
<reference evidence="7" key="1">
    <citation type="submission" date="2016-01" db="EMBL/GenBank/DDBJ databases">
        <authorList>
            <person name="Peeters C."/>
        </authorList>
    </citation>
    <scope>NUCLEOTIDE SEQUENCE</scope>
    <source>
        <strain evidence="7">LMG 29322</strain>
    </source>
</reference>
<dbReference type="InterPro" id="IPR044043">
    <property type="entry name" value="VanA_C_cat"/>
</dbReference>
<keyword evidence="2" id="KW-0479">Metal-binding</keyword>
<keyword evidence="8" id="KW-1185">Reference proteome</keyword>
<evidence type="ECO:0000256" key="3">
    <source>
        <dbReference type="ARBA" id="ARBA00023002"/>
    </source>
</evidence>
<dbReference type="PANTHER" id="PTHR21266:SF60">
    <property type="entry name" value="3-KETOSTEROID-9-ALPHA-MONOOXYGENASE, OXYGENASE COMPONENT"/>
    <property type="match status" value="1"/>
</dbReference>
<dbReference type="Gene3D" id="2.102.10.10">
    <property type="entry name" value="Rieske [2Fe-2S] iron-sulphur domain"/>
    <property type="match status" value="1"/>
</dbReference>
<dbReference type="Gene3D" id="3.90.380.10">
    <property type="entry name" value="Naphthalene 1,2-dioxygenase Alpha Subunit, Chain A, domain 1"/>
    <property type="match status" value="1"/>
</dbReference>
<dbReference type="GO" id="GO:0051537">
    <property type="term" value="F:2 iron, 2 sulfur cluster binding"/>
    <property type="evidence" value="ECO:0007669"/>
    <property type="project" value="UniProtKB-KW"/>
</dbReference>
<dbReference type="CDD" id="cd08878">
    <property type="entry name" value="RHO_alpha_C_DMO-like"/>
    <property type="match status" value="1"/>
</dbReference>
<dbReference type="SUPFAM" id="SSF50022">
    <property type="entry name" value="ISP domain"/>
    <property type="match status" value="1"/>
</dbReference>
<accession>A0A158A7R8</accession>
<dbReference type="Pfam" id="PF00355">
    <property type="entry name" value="Rieske"/>
    <property type="match status" value="1"/>
</dbReference>
<sequence>MFLKNAWYVAAWDDEVTQDLLPLTILDERIVLYRKQDGTPVALEDACPHRKLPLSMGRRSGDEIECGYHGLTFDCSGACTRAPGAARIPTGARVRSYPLAERYGLVWIWMGDALAADPSAIVDVEEWDDPAWGSNRGDAMTVDCHYLYVTDNLLDPSHVAWVHPTSFGNAACEAEPLRTEVAEQGVTVSRWMRDAEVAPFYAKFVRFEGRCDRKQHYEVRFPSHAIIKAIFTPAGTGGDDAPLHPDVFLMNSYNFMTPVDENLTRYFWFQTRNFAPGDEDVSRQFDEDVRHAFEEDRAVLSAVHAGMARRRTPNIDLAIDAGPLRFRRALAKMIEREQTSEAALAPVYKVGRTTDGATA</sequence>
<evidence type="ECO:0000256" key="2">
    <source>
        <dbReference type="ARBA" id="ARBA00022723"/>
    </source>
</evidence>